<feature type="compositionally biased region" description="Basic and acidic residues" evidence="1">
    <location>
        <begin position="168"/>
        <end position="190"/>
    </location>
</feature>
<evidence type="ECO:0000313" key="4">
    <source>
        <dbReference type="Proteomes" id="UP001604336"/>
    </source>
</evidence>
<dbReference type="Gene3D" id="2.40.50.140">
    <property type="entry name" value="Nucleic acid-binding proteins"/>
    <property type="match status" value="1"/>
</dbReference>
<dbReference type="EMBL" id="JBFOLK010000001">
    <property type="protein sequence ID" value="KAL2541840.1"/>
    <property type="molecule type" value="Genomic_DNA"/>
</dbReference>
<name>A0ABD1VX27_9LAMI</name>
<protein>
    <submittedName>
        <fullName evidence="3">Replication factor A C-terminal domain-containing protein</fullName>
    </submittedName>
</protein>
<dbReference type="Pfam" id="PF08646">
    <property type="entry name" value="Rep_fac-A_C"/>
    <property type="match status" value="1"/>
</dbReference>
<keyword evidence="4" id="KW-1185">Reference proteome</keyword>
<organism evidence="3 4">
    <name type="scientific">Abeliophyllum distichum</name>
    <dbReference type="NCBI Taxonomy" id="126358"/>
    <lineage>
        <taxon>Eukaryota</taxon>
        <taxon>Viridiplantae</taxon>
        <taxon>Streptophyta</taxon>
        <taxon>Embryophyta</taxon>
        <taxon>Tracheophyta</taxon>
        <taxon>Spermatophyta</taxon>
        <taxon>Magnoliopsida</taxon>
        <taxon>eudicotyledons</taxon>
        <taxon>Gunneridae</taxon>
        <taxon>Pentapetalae</taxon>
        <taxon>asterids</taxon>
        <taxon>lamiids</taxon>
        <taxon>Lamiales</taxon>
        <taxon>Oleaceae</taxon>
        <taxon>Forsythieae</taxon>
        <taxon>Abeliophyllum</taxon>
    </lineage>
</organism>
<evidence type="ECO:0000313" key="3">
    <source>
        <dbReference type="EMBL" id="KAL2541840.1"/>
    </source>
</evidence>
<feature type="domain" description="Replication factor A C-terminal" evidence="2">
    <location>
        <begin position="2"/>
        <end position="79"/>
    </location>
</feature>
<feature type="region of interest" description="Disordered" evidence="1">
    <location>
        <begin position="162"/>
        <end position="207"/>
    </location>
</feature>
<dbReference type="AlphaFoldDB" id="A0ABD1VX27"/>
<proteinExistence type="predicted"/>
<evidence type="ECO:0000256" key="1">
    <source>
        <dbReference type="SAM" id="MobiDB-lite"/>
    </source>
</evidence>
<sequence>MSCNTCNKVSSADFNETYECVFCKFPHAHAIPRARVYVELEDSTGSLSGTMIGETAETLLECTAKELMDSGSQVLEKIRITIEEDQLFYIRGTTKDLSKAEYKYDIIFLNKPTSSSSTAFQTAGSKSYKGKDIEYNTEEPLPLHGETIPNAVKQLICPSAPACKSKKRQNEEHAVSSDNVNKSDKIDKVGLSKTDGNSKVGKEKNKV</sequence>
<accession>A0ABD1VX27</accession>
<dbReference type="InterPro" id="IPR012340">
    <property type="entry name" value="NA-bd_OB-fold"/>
</dbReference>
<evidence type="ECO:0000259" key="2">
    <source>
        <dbReference type="Pfam" id="PF08646"/>
    </source>
</evidence>
<dbReference type="Proteomes" id="UP001604336">
    <property type="component" value="Unassembled WGS sequence"/>
</dbReference>
<reference evidence="4" key="1">
    <citation type="submission" date="2024-07" db="EMBL/GenBank/DDBJ databases">
        <title>Two chromosome-level genome assemblies of Korean endemic species Abeliophyllum distichum and Forsythia ovata (Oleaceae).</title>
        <authorList>
            <person name="Jang H."/>
        </authorList>
    </citation>
    <scope>NUCLEOTIDE SEQUENCE [LARGE SCALE GENOMIC DNA]</scope>
</reference>
<comment type="caution">
    <text evidence="3">The sequence shown here is derived from an EMBL/GenBank/DDBJ whole genome shotgun (WGS) entry which is preliminary data.</text>
</comment>
<dbReference type="InterPro" id="IPR013955">
    <property type="entry name" value="Rep_factor-A_C"/>
</dbReference>
<dbReference type="SUPFAM" id="SSF50249">
    <property type="entry name" value="Nucleic acid-binding proteins"/>
    <property type="match status" value="1"/>
</dbReference>
<gene>
    <name evidence="3" type="ORF">Adt_02818</name>
</gene>